<organism evidence="2 3">
    <name type="scientific">Nothobranchius furzeri</name>
    <name type="common">Turquoise killifish</name>
    <dbReference type="NCBI Taxonomy" id="105023"/>
    <lineage>
        <taxon>Eukaryota</taxon>
        <taxon>Metazoa</taxon>
        <taxon>Chordata</taxon>
        <taxon>Craniata</taxon>
        <taxon>Vertebrata</taxon>
        <taxon>Euteleostomi</taxon>
        <taxon>Actinopterygii</taxon>
        <taxon>Neopterygii</taxon>
        <taxon>Teleostei</taxon>
        <taxon>Neoteleostei</taxon>
        <taxon>Acanthomorphata</taxon>
        <taxon>Ovalentaria</taxon>
        <taxon>Atherinomorphae</taxon>
        <taxon>Cyprinodontiformes</taxon>
        <taxon>Nothobranchiidae</taxon>
        <taxon>Nothobranchius</taxon>
    </lineage>
</organism>
<reference evidence="2" key="3">
    <citation type="submission" date="2025-09" db="UniProtKB">
        <authorList>
            <consortium name="Ensembl"/>
        </authorList>
    </citation>
    <scope>IDENTIFICATION</scope>
</reference>
<evidence type="ECO:0000313" key="3">
    <source>
        <dbReference type="Proteomes" id="UP000694548"/>
    </source>
</evidence>
<dbReference type="CDD" id="cd01650">
    <property type="entry name" value="RT_nLTR_like"/>
    <property type="match status" value="1"/>
</dbReference>
<dbReference type="Pfam" id="PF00078">
    <property type="entry name" value="RVT_1"/>
    <property type="match status" value="1"/>
</dbReference>
<reference evidence="2" key="2">
    <citation type="submission" date="2025-08" db="UniProtKB">
        <authorList>
            <consortium name="Ensembl"/>
        </authorList>
    </citation>
    <scope>IDENTIFICATION</scope>
</reference>
<evidence type="ECO:0000313" key="2">
    <source>
        <dbReference type="Ensembl" id="ENSNFUP00015014899.1"/>
    </source>
</evidence>
<dbReference type="PROSITE" id="PS50878">
    <property type="entry name" value="RT_POL"/>
    <property type="match status" value="1"/>
</dbReference>
<dbReference type="PANTHER" id="PTHR47027:SF30">
    <property type="entry name" value="THAP-TYPE DOMAIN-CONTAINING PROTEIN"/>
    <property type="match status" value="1"/>
</dbReference>
<dbReference type="Proteomes" id="UP000694548">
    <property type="component" value="Chromosome sgr06"/>
</dbReference>
<dbReference type="PANTHER" id="PTHR47027">
    <property type="entry name" value="REVERSE TRANSCRIPTASE DOMAIN-CONTAINING PROTEIN"/>
    <property type="match status" value="1"/>
</dbReference>
<reference evidence="2" key="1">
    <citation type="submission" date="2014-08" db="EMBL/GenBank/DDBJ databases">
        <authorList>
            <person name="Senf B."/>
            <person name="Petzold A."/>
            <person name="Downie B.R."/>
            <person name="Koch P."/>
            <person name="Platzer M."/>
        </authorList>
    </citation>
    <scope>NUCLEOTIDE SEQUENCE [LARGE SCALE GENOMIC DNA]</scope>
    <source>
        <strain evidence="2">GRZ</strain>
    </source>
</reference>
<proteinExistence type="predicted"/>
<dbReference type="SUPFAM" id="SSF56672">
    <property type="entry name" value="DNA/RNA polymerases"/>
    <property type="match status" value="1"/>
</dbReference>
<dbReference type="InterPro" id="IPR000477">
    <property type="entry name" value="RT_dom"/>
</dbReference>
<dbReference type="GeneTree" id="ENSGT00940000169881"/>
<protein>
    <recommendedName>
        <fullName evidence="1">Reverse transcriptase domain-containing protein</fullName>
    </recommendedName>
</protein>
<sequence>MLCRPGRPKRIVRVCWEHLAEESVKTVFNSHLRQSFDRVPRAVGDIDSEWALFHSVIVEAVVASCGRKVAGASRGGNPHTCWWTPEVRGAIRLKKEAYRVWLVCGSREASDRYRIAKRGAAVAVAEAKSRAWEEFGEAMEKDYRSAPKRFWQTVRRLRRGRQQLAHTVYSGDGELLTSTGAIVGRWKEYFEELLNPTYAHSEEEPELGGLGMDCPISGAEVAEVVKQLHSGGAPGADEVRPGYLKAMDVVGLSWLTRLCNIAWSSGAVPVEWQTGVVVPIFKKGDLRVCSNYRGITLLSLPGKVYSKVLERRVRSIVESQIEEEQCGFRPGRGTVDQLYTLARVMEGAWEFAQPIHMCFVGLEKAYDHVPRGTLWGTLQEYGVGGLLLRAILSLHQRSVSLVRIAGSKSDLFPVRVGLHQGCPLSPVLFTPWLRLEILSIKVMNRISRRSRGVEFVEFGGRRISYLLFADDVVLLASSSSDLQLLLGRSAAECEAAGIRISTSKSETMVRDRERVACQLLVGREVLPQVEEFKYLGVLFTSEGRTDREIDRRIGSVSAVMRTLNRSIVVNRELSQKTRLSIYRSIYVPILTYGHELWVMTERTRSRIQAAEMSFLRRVARLSLRDRVRSSDILEGLGVELLLLRIERSQLTWFGHLVRMPPGRLPGEVFQACSAGRRPPGQPRTRWRGYISNLVWERLGVLPEELVEVAGERTVWSSLVGMLPPRPGPG</sequence>
<accession>A0A8C6L319</accession>
<dbReference type="InterPro" id="IPR043502">
    <property type="entry name" value="DNA/RNA_pol_sf"/>
</dbReference>
<dbReference type="Ensembl" id="ENSNFUT00015015624.1">
    <property type="protein sequence ID" value="ENSNFUP00015014899.1"/>
    <property type="gene ID" value="ENSNFUG00015007229.1"/>
</dbReference>
<feature type="domain" description="Reverse transcriptase" evidence="1">
    <location>
        <begin position="261"/>
        <end position="539"/>
    </location>
</feature>
<evidence type="ECO:0000259" key="1">
    <source>
        <dbReference type="PROSITE" id="PS50878"/>
    </source>
</evidence>
<dbReference type="AlphaFoldDB" id="A0A8C6L319"/>
<keyword evidence="3" id="KW-1185">Reference proteome</keyword>
<name>A0A8C6L319_NOTFU</name>